<dbReference type="EMBL" id="NXID01000040">
    <property type="protein sequence ID" value="RXK15065.1"/>
    <property type="molecule type" value="Genomic_DNA"/>
</dbReference>
<protein>
    <recommendedName>
        <fullName evidence="5">Cobalt/nickel ECF transporter CbiMNQO, S component CbiN</fullName>
    </recommendedName>
</protein>
<keyword evidence="1" id="KW-1133">Transmembrane helix</keyword>
<proteinExistence type="predicted"/>
<name>A0AAX2AEK4_9BACT</name>
<dbReference type="AlphaFoldDB" id="A0AAX2AEK4"/>
<comment type="caution">
    <text evidence="3">The sequence shown here is derived from an EMBL/GenBank/DDBJ whole genome shotgun (WGS) entry which is preliminary data.</text>
</comment>
<keyword evidence="1" id="KW-0472">Membrane</keyword>
<organism evidence="3 4">
    <name type="scientific">Malaciobacter mytili LMG 24559</name>
    <dbReference type="NCBI Taxonomy" id="1032238"/>
    <lineage>
        <taxon>Bacteria</taxon>
        <taxon>Pseudomonadati</taxon>
        <taxon>Campylobacterota</taxon>
        <taxon>Epsilonproteobacteria</taxon>
        <taxon>Campylobacterales</taxon>
        <taxon>Arcobacteraceae</taxon>
        <taxon>Malaciobacter</taxon>
    </lineage>
</organism>
<reference evidence="3 4" key="1">
    <citation type="submission" date="2017-09" db="EMBL/GenBank/DDBJ databases">
        <title>Genomics of the genus Arcobacter.</title>
        <authorList>
            <person name="Perez-Cataluna A."/>
            <person name="Figueras M.J."/>
            <person name="Salas-Masso N."/>
        </authorList>
    </citation>
    <scope>NUCLEOTIDE SEQUENCE [LARGE SCALE GENOMIC DNA]</scope>
    <source>
        <strain evidence="3 4">CECT 7386</strain>
    </source>
</reference>
<evidence type="ECO:0000313" key="3">
    <source>
        <dbReference type="EMBL" id="RXK15065.1"/>
    </source>
</evidence>
<keyword evidence="4" id="KW-1185">Reference proteome</keyword>
<feature type="signal peptide" evidence="2">
    <location>
        <begin position="1"/>
        <end position="19"/>
    </location>
</feature>
<evidence type="ECO:0000256" key="2">
    <source>
        <dbReference type="SAM" id="SignalP"/>
    </source>
</evidence>
<accession>A0AAX2AEK4</accession>
<evidence type="ECO:0008006" key="5">
    <source>
        <dbReference type="Google" id="ProtNLM"/>
    </source>
</evidence>
<gene>
    <name evidence="3" type="ORF">CP985_10410</name>
</gene>
<evidence type="ECO:0000313" key="4">
    <source>
        <dbReference type="Proteomes" id="UP000290092"/>
    </source>
</evidence>
<keyword evidence="1" id="KW-0812">Transmembrane</keyword>
<keyword evidence="2" id="KW-0732">Signal</keyword>
<feature type="transmembrane region" description="Helical" evidence="1">
    <location>
        <begin position="127"/>
        <end position="147"/>
    </location>
</feature>
<feature type="chain" id="PRO_5043690606" description="Cobalt/nickel ECF transporter CbiMNQO, S component CbiN" evidence="2">
    <location>
        <begin position="20"/>
        <end position="159"/>
    </location>
</feature>
<dbReference type="KEGG" id="amyt:AMYT_0421"/>
<dbReference type="Proteomes" id="UP000290092">
    <property type="component" value="Unassembled WGS sequence"/>
</dbReference>
<sequence length="159" mass="17815">MKKYLKILILMLLPLSIFAHELEVEIVDNKDGTFTILGQFNTGESAAGALVILEALNTNKVLKEARLDDNGKLTLKIPLEPYQIVFDDEDEDHKIIKAGVEPIGGFKKQEIKKEQSRTNMQISSSNAVTICIIIAFILLFATIFISIKNTNKLLNELKK</sequence>
<evidence type="ECO:0000256" key="1">
    <source>
        <dbReference type="SAM" id="Phobius"/>
    </source>
</evidence>
<dbReference type="RefSeq" id="WP_114840917.1">
    <property type="nucleotide sequence ID" value="NZ_CP031219.1"/>
</dbReference>